<reference evidence="4 5" key="1">
    <citation type="submission" date="2024-08" db="EMBL/GenBank/DDBJ databases">
        <title>Pantoea ronii - a newly identified human opportunistic pathogen.</title>
        <authorList>
            <person name="Keidar-Friedman D."/>
            <person name="Sorek N."/>
            <person name="Leshin-Carmel D."/>
            <person name="Tsur A."/>
            <person name="Amsalem M."/>
            <person name="Tolkach D."/>
            <person name="Brosh-Nissimov T."/>
        </authorList>
    </citation>
    <scope>NUCLEOTIDE SEQUENCE [LARGE SCALE GENOMIC DNA]</scope>
    <source>
        <strain evidence="4 5">AA23256</strain>
    </source>
</reference>
<dbReference type="InterPro" id="IPR036390">
    <property type="entry name" value="WH_DNA-bd_sf"/>
</dbReference>
<dbReference type="InterPro" id="IPR036388">
    <property type="entry name" value="WH-like_DNA-bd_sf"/>
</dbReference>
<comment type="caution">
    <text evidence="4">The sequence shown here is derived from an EMBL/GenBank/DDBJ whole genome shotgun (WGS) entry which is preliminary data.</text>
</comment>
<proteinExistence type="predicted"/>
<keyword evidence="1" id="KW-0805">Transcription regulation</keyword>
<dbReference type="PANTHER" id="PTHR30363">
    <property type="entry name" value="HTH-TYPE TRANSCRIPTIONAL REGULATOR SRLR-RELATED"/>
    <property type="match status" value="1"/>
</dbReference>
<evidence type="ECO:0000259" key="3">
    <source>
        <dbReference type="PROSITE" id="PS51000"/>
    </source>
</evidence>
<dbReference type="Pfam" id="PF00455">
    <property type="entry name" value="DeoRC"/>
    <property type="match status" value="1"/>
</dbReference>
<dbReference type="PRINTS" id="PR00037">
    <property type="entry name" value="HTHLACR"/>
</dbReference>
<dbReference type="SUPFAM" id="SSF100950">
    <property type="entry name" value="NagB/RpiA/CoA transferase-like"/>
    <property type="match status" value="1"/>
</dbReference>
<dbReference type="InterPro" id="IPR050313">
    <property type="entry name" value="Carb_Metab_HTH_regulators"/>
</dbReference>
<dbReference type="Gene3D" id="3.40.50.1360">
    <property type="match status" value="1"/>
</dbReference>
<keyword evidence="4" id="KW-0238">DNA-binding</keyword>
<dbReference type="Gene3D" id="1.10.10.10">
    <property type="entry name" value="Winged helix-like DNA-binding domain superfamily/Winged helix DNA-binding domain"/>
    <property type="match status" value="1"/>
</dbReference>
<dbReference type="InterPro" id="IPR014036">
    <property type="entry name" value="DeoR-like_C"/>
</dbReference>
<dbReference type="SUPFAM" id="SSF46785">
    <property type="entry name" value="Winged helix' DNA-binding domain"/>
    <property type="match status" value="1"/>
</dbReference>
<name>A0ABW7PSK0_9GAMM</name>
<accession>A0ABW7PSK0</accession>
<dbReference type="RefSeq" id="WP_397212060.1">
    <property type="nucleotide sequence ID" value="NZ_JBGFSN010000003.1"/>
</dbReference>
<keyword evidence="2" id="KW-0804">Transcription</keyword>
<dbReference type="EMBL" id="JBGFSN010000003">
    <property type="protein sequence ID" value="MFH8133264.1"/>
    <property type="molecule type" value="Genomic_DNA"/>
</dbReference>
<dbReference type="PROSITE" id="PS51000">
    <property type="entry name" value="HTH_DEOR_2"/>
    <property type="match status" value="1"/>
</dbReference>
<dbReference type="Pfam" id="PF08220">
    <property type="entry name" value="HTH_DeoR"/>
    <property type="match status" value="1"/>
</dbReference>
<dbReference type="Proteomes" id="UP001611251">
    <property type="component" value="Unassembled WGS sequence"/>
</dbReference>
<protein>
    <submittedName>
        <fullName evidence="4">DeoR/GlpR family DNA-binding transcription regulator</fullName>
    </submittedName>
</protein>
<organism evidence="4 5">
    <name type="scientific">Pantoea osteomyelitidis</name>
    <dbReference type="NCBI Taxonomy" id="3230026"/>
    <lineage>
        <taxon>Bacteria</taxon>
        <taxon>Pseudomonadati</taxon>
        <taxon>Pseudomonadota</taxon>
        <taxon>Gammaproteobacteria</taxon>
        <taxon>Enterobacterales</taxon>
        <taxon>Erwiniaceae</taxon>
        <taxon>Pantoea</taxon>
    </lineage>
</organism>
<evidence type="ECO:0000313" key="5">
    <source>
        <dbReference type="Proteomes" id="UP001611251"/>
    </source>
</evidence>
<gene>
    <name evidence="4" type="ORF">ABU178_03585</name>
</gene>
<dbReference type="SMART" id="SM01134">
    <property type="entry name" value="DeoRC"/>
    <property type="match status" value="1"/>
</dbReference>
<sequence>MRGSKAVSAAERRKQIVAMITEQGYLNASELSAHFGVDSSTIRRDLSLLEKEGQVMRTHGGLLPVSSSSHADTPYSVRRQMNGAAKSAIARYAASLVQDGQSLILDNGSSVFELALALKEKKNLTVLTNDLYTAFTLSHYPGITLHVTGGLMLENVYTLVGQDTIDKIDSMHVDWAFLGAEGVHPERGLTNINTVEIPVKQAMIRAAERTVVLADSSKIGYRALSHVCDLSAIDRVITDSRLSAKQRALWDDKLTLAPL</sequence>
<dbReference type="GO" id="GO:0003677">
    <property type="term" value="F:DNA binding"/>
    <property type="evidence" value="ECO:0007669"/>
    <property type="project" value="UniProtKB-KW"/>
</dbReference>
<dbReference type="PANTHER" id="PTHR30363:SF44">
    <property type="entry name" value="AGA OPERON TRANSCRIPTIONAL REPRESSOR-RELATED"/>
    <property type="match status" value="1"/>
</dbReference>
<keyword evidence="5" id="KW-1185">Reference proteome</keyword>
<feature type="domain" description="HTH deoR-type" evidence="3">
    <location>
        <begin position="9"/>
        <end position="64"/>
    </location>
</feature>
<evidence type="ECO:0000256" key="1">
    <source>
        <dbReference type="ARBA" id="ARBA00023015"/>
    </source>
</evidence>
<dbReference type="InterPro" id="IPR037171">
    <property type="entry name" value="NagB/RpiA_transferase-like"/>
</dbReference>
<evidence type="ECO:0000313" key="4">
    <source>
        <dbReference type="EMBL" id="MFH8133264.1"/>
    </source>
</evidence>
<dbReference type="InterPro" id="IPR001034">
    <property type="entry name" value="DeoR_HTH"/>
</dbReference>
<evidence type="ECO:0000256" key="2">
    <source>
        <dbReference type="ARBA" id="ARBA00023163"/>
    </source>
</evidence>
<dbReference type="SMART" id="SM00420">
    <property type="entry name" value="HTH_DEOR"/>
    <property type="match status" value="1"/>
</dbReference>